<evidence type="ECO:0000313" key="4">
    <source>
        <dbReference type="EMBL" id="KAF0984283.1"/>
    </source>
</evidence>
<dbReference type="SUPFAM" id="SSF53254">
    <property type="entry name" value="Phosphoglycerate mutase-like"/>
    <property type="match status" value="1"/>
</dbReference>
<comment type="caution">
    <text evidence="4">The sequence shown here is derived from an EMBL/GenBank/DDBJ whole genome shotgun (WGS) entry which is preliminary data.</text>
</comment>
<keyword evidence="3" id="KW-0812">Transmembrane</keyword>
<keyword evidence="3" id="KW-0472">Membrane</keyword>
<protein>
    <recommendedName>
        <fullName evidence="6">Phosphoglycerate mutase (2,3-diphosphoglycerate-dependent)</fullName>
    </recommendedName>
</protein>
<feature type="active site" description="Tele-phosphohistidine intermediate" evidence="1">
    <location>
        <position position="132"/>
    </location>
</feature>
<name>A0A6A5C1H8_NAEFO</name>
<dbReference type="GeneID" id="68114678"/>
<dbReference type="VEuPathDB" id="AmoebaDB:NfTy_003290"/>
<feature type="binding site" evidence="2">
    <location>
        <position position="187"/>
    </location>
    <ligand>
        <name>substrate</name>
    </ligand>
</feature>
<gene>
    <name evidence="4" type="ORF">FDP41_007460</name>
</gene>
<accession>A0A6A5C1H8</accession>
<dbReference type="PROSITE" id="PS00175">
    <property type="entry name" value="PG_MUTASE"/>
    <property type="match status" value="1"/>
</dbReference>
<evidence type="ECO:0000256" key="3">
    <source>
        <dbReference type="SAM" id="Phobius"/>
    </source>
</evidence>
<evidence type="ECO:0000256" key="1">
    <source>
        <dbReference type="PIRSR" id="PIRSR613078-1"/>
    </source>
</evidence>
<evidence type="ECO:0000313" key="5">
    <source>
        <dbReference type="Proteomes" id="UP000444721"/>
    </source>
</evidence>
<dbReference type="RefSeq" id="XP_044568996.1">
    <property type="nucleotide sequence ID" value="XM_044711208.1"/>
</dbReference>
<dbReference type="InterPro" id="IPR029033">
    <property type="entry name" value="His_PPase_superfam"/>
</dbReference>
<dbReference type="InterPro" id="IPR052765">
    <property type="entry name" value="PGM-Related"/>
</dbReference>
<dbReference type="Proteomes" id="UP000444721">
    <property type="component" value="Unassembled WGS sequence"/>
</dbReference>
<proteinExistence type="predicted"/>
<keyword evidence="5" id="KW-1185">Reference proteome</keyword>
<reference evidence="4 5" key="1">
    <citation type="journal article" date="2019" name="Sci. Rep.">
        <title>Nanopore sequencing improves the draft genome of the human pathogenic amoeba Naegleria fowleri.</title>
        <authorList>
            <person name="Liechti N."/>
            <person name="Schurch N."/>
            <person name="Bruggmann R."/>
            <person name="Wittwer M."/>
        </authorList>
    </citation>
    <scope>NUCLEOTIDE SEQUENCE [LARGE SCALE GENOMIC DNA]</scope>
    <source>
        <strain evidence="4 5">ATCC 30894</strain>
    </source>
</reference>
<dbReference type="Gene3D" id="3.40.50.1240">
    <property type="entry name" value="Phosphoglycerate mutase-like"/>
    <property type="match status" value="1"/>
</dbReference>
<dbReference type="Pfam" id="PF00300">
    <property type="entry name" value="His_Phos_1"/>
    <property type="match status" value="1"/>
</dbReference>
<feature type="binding site" evidence="2">
    <location>
        <begin position="131"/>
        <end position="138"/>
    </location>
    <ligand>
        <name>substrate</name>
    </ligand>
</feature>
<organism evidence="4 5">
    <name type="scientific">Naegleria fowleri</name>
    <name type="common">Brain eating amoeba</name>
    <dbReference type="NCBI Taxonomy" id="5763"/>
    <lineage>
        <taxon>Eukaryota</taxon>
        <taxon>Discoba</taxon>
        <taxon>Heterolobosea</taxon>
        <taxon>Tetramitia</taxon>
        <taxon>Eutetramitia</taxon>
        <taxon>Vahlkampfiidae</taxon>
        <taxon>Naegleria</taxon>
    </lineage>
</organism>
<dbReference type="AlphaFoldDB" id="A0A6A5C1H8"/>
<dbReference type="CDD" id="cd07067">
    <property type="entry name" value="HP_PGM_like"/>
    <property type="match status" value="1"/>
</dbReference>
<dbReference type="InterPro" id="IPR001345">
    <property type="entry name" value="PG/BPGM_mutase_AS"/>
</dbReference>
<dbReference type="VEuPathDB" id="AmoebaDB:NF0001230"/>
<dbReference type="OrthoDB" id="10261749at2759"/>
<evidence type="ECO:0008006" key="6">
    <source>
        <dbReference type="Google" id="ProtNLM"/>
    </source>
</evidence>
<dbReference type="GO" id="GO:0003824">
    <property type="term" value="F:catalytic activity"/>
    <property type="evidence" value="ECO:0007669"/>
    <property type="project" value="InterPro"/>
</dbReference>
<dbReference type="VEuPathDB" id="AmoebaDB:FDP41_007460"/>
<feature type="active site" description="Proton donor/acceptor" evidence="1">
    <location>
        <position position="215"/>
    </location>
</feature>
<dbReference type="EMBL" id="VFQX01000003">
    <property type="protein sequence ID" value="KAF0984283.1"/>
    <property type="molecule type" value="Genomic_DNA"/>
</dbReference>
<evidence type="ECO:0000256" key="2">
    <source>
        <dbReference type="PIRSR" id="PIRSR613078-2"/>
    </source>
</evidence>
<dbReference type="SMART" id="SM00855">
    <property type="entry name" value="PGAM"/>
    <property type="match status" value="1"/>
</dbReference>
<feature type="transmembrane region" description="Helical" evidence="3">
    <location>
        <begin position="28"/>
        <end position="49"/>
    </location>
</feature>
<keyword evidence="3" id="KW-1133">Transmembrane helix</keyword>
<dbReference type="PANTHER" id="PTHR46192">
    <property type="entry name" value="BROAD-RANGE ACID PHOSPHATASE DET1"/>
    <property type="match status" value="1"/>
</dbReference>
<sequence>MSYNASSSSSSSIASSSPTTNSLFSKSFWMGSLFGASVLSVGFLIGCFYQSKRYKKDISELKTLIQALQQNQQNSALNQKRISSNLSEYVVGNPGDEMALAVEDPSRQPSPGQLNTYQRFYHKPKRIFLIRHGESEGNIDPNVYAVKPDNKIELTELGMQQADEAGKKLKQIIGDETVCFFISPYKRSVQTFEMIAKHFGGKENVYFKEDPRLREQDFGNFQDPADIKIRQEERRRFGSFYYRFPQGESGSDVYCRVSSFCGSMLRSMEEHRQPFDNYVLISHGLTCRLFLMRYFHWSVDTFHALWNLTNCQIVTMELQENGKYKIRERLKIDDESLLPPSDFAEVNESTAKQELGATH</sequence>
<dbReference type="InterPro" id="IPR013078">
    <property type="entry name" value="His_Pase_superF_clade-1"/>
</dbReference>